<dbReference type="EC" id="2.3.1.204" evidence="3"/>
<dbReference type="InterPro" id="IPR024897">
    <property type="entry name" value="LipL"/>
</dbReference>
<gene>
    <name evidence="3 5" type="primary">lipL</name>
    <name evidence="5" type="ORF">SAMEA4504048_01208</name>
</gene>
<feature type="site" description="Lowers pKa of active site Cys" evidence="3">
    <location>
        <position position="159"/>
    </location>
</feature>
<keyword evidence="5" id="KW-0436">Ligase</keyword>
<dbReference type="AlphaFoldDB" id="A0A239X1V8"/>
<dbReference type="KEGG" id="saco:SAME_01208"/>
<dbReference type="GO" id="GO:0009107">
    <property type="term" value="P:lipoate biosynthetic process"/>
    <property type="evidence" value="ECO:0007669"/>
    <property type="project" value="UniProtKB-UniRule"/>
</dbReference>
<evidence type="ECO:0000256" key="2">
    <source>
        <dbReference type="ARBA" id="ARBA00023315"/>
    </source>
</evidence>
<evidence type="ECO:0000259" key="4">
    <source>
        <dbReference type="PROSITE" id="PS51733"/>
    </source>
</evidence>
<dbReference type="SUPFAM" id="SSF55681">
    <property type="entry name" value="Class II aaRS and biotin synthetases"/>
    <property type="match status" value="1"/>
</dbReference>
<dbReference type="Pfam" id="PF21948">
    <property type="entry name" value="LplA-B_cat"/>
    <property type="match status" value="1"/>
</dbReference>
<dbReference type="InterPro" id="IPR045864">
    <property type="entry name" value="aa-tRNA-synth_II/BPL/LPL"/>
</dbReference>
<dbReference type="PANTHER" id="PTHR43679">
    <property type="entry name" value="OCTANOYLTRANSFERASE LIPM-RELATED"/>
    <property type="match status" value="1"/>
</dbReference>
<evidence type="ECO:0000256" key="3">
    <source>
        <dbReference type="HAMAP-Rule" id="MF_02119"/>
    </source>
</evidence>
<comment type="catalytic activity">
    <reaction evidence="3">
        <text>N(6)-octanoyl-L-lysyl-[glycine-cleavage complex H protein] + L-lysyl-[lipoyl-carrier protein] = N(6)-octanoyl-L-lysyl-[lipoyl-carrier protein] + L-lysyl-[glycine-cleavage complex H protein]</text>
        <dbReference type="Rhea" id="RHEA:20213"/>
        <dbReference type="Rhea" id="RHEA-COMP:10500"/>
        <dbReference type="Rhea" id="RHEA-COMP:10501"/>
        <dbReference type="Rhea" id="RHEA-COMP:10503"/>
        <dbReference type="Rhea" id="RHEA-COMP:10504"/>
        <dbReference type="ChEBI" id="CHEBI:29969"/>
        <dbReference type="ChEBI" id="CHEBI:78809"/>
        <dbReference type="EC" id="2.3.1.204"/>
    </reaction>
</comment>
<dbReference type="InterPro" id="IPR050664">
    <property type="entry name" value="Octanoyltrans_LipM/LipL"/>
</dbReference>
<dbReference type="Proteomes" id="UP000215144">
    <property type="component" value="Chromosome 1"/>
</dbReference>
<dbReference type="PROSITE" id="PS51733">
    <property type="entry name" value="BPL_LPL_CATALYTIC"/>
    <property type="match status" value="1"/>
</dbReference>
<name>A0A239X1V8_STRAI</name>
<evidence type="ECO:0000313" key="6">
    <source>
        <dbReference type="Proteomes" id="UP000215144"/>
    </source>
</evidence>
<comment type="pathway">
    <text evidence="3">Protein modification; protein lipoylation via endogenous pathway; protein N(6)-(lipoyl)lysine from octanoyl-[acyl-carrier-protein].</text>
</comment>
<dbReference type="OrthoDB" id="2080934at2"/>
<dbReference type="EMBL" id="LT906454">
    <property type="protein sequence ID" value="SNV40642.1"/>
    <property type="molecule type" value="Genomic_DNA"/>
</dbReference>
<comment type="miscellaneous">
    <text evidence="3">The reaction proceeds via a thioester-linked acyl-enzyme intermediate.</text>
</comment>
<dbReference type="Gene3D" id="3.30.930.10">
    <property type="entry name" value="Bira Bifunctional Protein, Domain 2"/>
    <property type="match status" value="1"/>
</dbReference>
<accession>A0A239X1V8</accession>
<dbReference type="GO" id="GO:0033819">
    <property type="term" value="F:lipoyl(octanoyl) transferase activity"/>
    <property type="evidence" value="ECO:0007669"/>
    <property type="project" value="InterPro"/>
</dbReference>
<dbReference type="GO" id="GO:0016874">
    <property type="term" value="F:ligase activity"/>
    <property type="evidence" value="ECO:0007669"/>
    <property type="project" value="UniProtKB-KW"/>
</dbReference>
<dbReference type="PANTHER" id="PTHR43679:SF2">
    <property type="entry name" value="OCTANOYL-[GCVH]:PROTEIN N-OCTANOYLTRANSFERASE"/>
    <property type="match status" value="1"/>
</dbReference>
<keyword evidence="1 3" id="KW-0808">Transferase</keyword>
<dbReference type="InterPro" id="IPR004143">
    <property type="entry name" value="BPL_LPL_catalytic"/>
</dbReference>
<dbReference type="RefSeq" id="WP_095122691.1">
    <property type="nucleotide sequence ID" value="NZ_LT906454.1"/>
</dbReference>
<proteinExistence type="inferred from homology"/>
<evidence type="ECO:0000313" key="5">
    <source>
        <dbReference type="EMBL" id="SNV40642.1"/>
    </source>
</evidence>
<dbReference type="GO" id="GO:0009249">
    <property type="term" value="P:protein lipoylation"/>
    <property type="evidence" value="ECO:0007669"/>
    <property type="project" value="UniProtKB-UniRule"/>
</dbReference>
<comment type="function">
    <text evidence="3">Catalyzes the amidotransfer (transamidation) of the octanoyl moiety from octanoyl-GcvH to the lipoyl domain of the E2 subunit of lipoate-dependent enzymes.</text>
</comment>
<feature type="active site" description="Acyl-thioester intermediate" evidence="3">
    <location>
        <position position="147"/>
    </location>
</feature>
<evidence type="ECO:0000256" key="1">
    <source>
        <dbReference type="ARBA" id="ARBA00022679"/>
    </source>
</evidence>
<keyword evidence="2 3" id="KW-0012">Acyltransferase</keyword>
<organism evidence="5 6">
    <name type="scientific">Streptococcus acidominimus</name>
    <dbReference type="NCBI Taxonomy" id="1326"/>
    <lineage>
        <taxon>Bacteria</taxon>
        <taxon>Bacillati</taxon>
        <taxon>Bacillota</taxon>
        <taxon>Bacilli</taxon>
        <taxon>Lactobacillales</taxon>
        <taxon>Streptococcaceae</taxon>
        <taxon>Streptococcus</taxon>
    </lineage>
</organism>
<comment type="similarity">
    <text evidence="3">Belongs to the octanoyltransferase LipL family.</text>
</comment>
<reference evidence="5 6" key="1">
    <citation type="submission" date="2017-06" db="EMBL/GenBank/DDBJ databases">
        <authorList>
            <consortium name="Pathogen Informatics"/>
        </authorList>
    </citation>
    <scope>NUCLEOTIDE SEQUENCE [LARGE SCALE GENOMIC DNA]</scope>
    <source>
        <strain evidence="5 6">NCTC11291</strain>
    </source>
</reference>
<sequence>MYEALTLLGALKLNVFGLYENRQEQRVQPFAWADTFLRYVTKHEDQMIVHFWPMEDIVILGMLDRQVPYFEEGLKTIKSFGYQPIIRNIGGLGVISDDGVLNFSLILPNANQLSINDAYLVMVALIRDMFSDFEQTIDHFEVPRSYCPGDFDLSISGKKFAGLAQRRIQNSVVISAYLSVYGDQNFRGELVRNFYDVGIKGQPTKANYPDIDPSCMANLSDLLGVSLSIEDVQKRVLKSLEKQGLKKHQLHLDDDLISTYRKFLKQHLNRNVSTLS</sequence>
<dbReference type="HAMAP" id="MF_02119">
    <property type="entry name" value="LipL"/>
    <property type="match status" value="1"/>
</dbReference>
<feature type="domain" description="BPL/LPL catalytic" evidence="4">
    <location>
        <begin position="43"/>
        <end position="227"/>
    </location>
</feature>
<protein>
    <recommendedName>
        <fullName evidence="3">Octanoyl-[GcvH]:protein N-octanoyltransferase</fullName>
        <ecNumber evidence="3">2.3.1.204</ecNumber>
    </recommendedName>
    <alternativeName>
        <fullName evidence="3">Octanoyl-[GcvH]:E2 amidotransferase</fullName>
    </alternativeName>
</protein>